<evidence type="ECO:0000313" key="2">
    <source>
        <dbReference type="EMBL" id="CAJ1934011.1"/>
    </source>
</evidence>
<comment type="caution">
    <text evidence="2">The sequence shown here is derived from an EMBL/GenBank/DDBJ whole genome shotgun (WGS) entry which is preliminary data.</text>
</comment>
<reference evidence="2" key="1">
    <citation type="submission" date="2023-08" db="EMBL/GenBank/DDBJ databases">
        <authorList>
            <person name="Audoor S."/>
            <person name="Bilcke G."/>
        </authorList>
    </citation>
    <scope>NUCLEOTIDE SEQUENCE</scope>
</reference>
<dbReference type="Proteomes" id="UP001295423">
    <property type="component" value="Unassembled WGS sequence"/>
</dbReference>
<feature type="compositionally biased region" description="Basic residues" evidence="1">
    <location>
        <begin position="1"/>
        <end position="28"/>
    </location>
</feature>
<gene>
    <name evidence="2" type="ORF">CYCCA115_LOCUS3555</name>
</gene>
<dbReference type="EMBL" id="CAKOGP040000324">
    <property type="protein sequence ID" value="CAJ1934011.1"/>
    <property type="molecule type" value="Genomic_DNA"/>
</dbReference>
<organism evidence="2 3">
    <name type="scientific">Cylindrotheca closterium</name>
    <dbReference type="NCBI Taxonomy" id="2856"/>
    <lineage>
        <taxon>Eukaryota</taxon>
        <taxon>Sar</taxon>
        <taxon>Stramenopiles</taxon>
        <taxon>Ochrophyta</taxon>
        <taxon>Bacillariophyta</taxon>
        <taxon>Bacillariophyceae</taxon>
        <taxon>Bacillariophycidae</taxon>
        <taxon>Bacillariales</taxon>
        <taxon>Bacillariaceae</taxon>
        <taxon>Cylindrotheca</taxon>
    </lineage>
</organism>
<dbReference type="AlphaFoldDB" id="A0AAD2FEZ6"/>
<sequence>MPQGKKNKAGRGRNNKKKRGAGHGKNSHLRTNNGRKEQVATISNLPENRMPSLTFENSLERDAPDYQSFQLKQGALHETFPTVYTRYKAATDRFLKYMQDNSPESIHGNRMNVNSLITATDWMEETNRPVEPSIVKDLELVIRVRSRVTEQSLFGRADMCHQHLLKTSVYCWRVLASLPQASVTTSLEKEINENLTLSGVDVSASRTRFEALQDSDEEAEMAEEELFPSKPVARPDPQPEPLSLEETLKSDARHDSWLFLYSMDELMRIVPLQYTAVRRQAVAQKQRGSQDTSIVEILMEAAVATNMAIQQMQQLEMEFELHHPDMVTPYQLLATFAFPGSLVKTREIVRDHGQKPCSEKEARLFLSECLEHNFRPPSDPERKCSVLVSEFCQRYQINNAGTEQIQAIYRRGFESFVSLEVPISRDRTNNKWLFEKLKKHDPNFSSHSWIPRDMENIGGDRAIHHTIRLLQFFGAIVSQIEEDGGIAITPGFFGPKWEPSRSGKIHEDMDDLLMSEILPKWFLLSRDGILGKTDLPRQNELATFWTCMKEYFNAPTNPVRWSIAFAVHAMLTAIIETDGVIDDTMISSQISFESFFAQLDRATQMKKMEAKNLKTPLFKHNMAIGKYLRNFGRPLYGNRSMWNPLCGGTLLTYVAFFGNLEVGCTLIDERSQLRMVLHLYHALVVNKMLKRGEAPLVDTLFDIFQKSQAIWGGTRPTKGRFVKEFWLSMGADTSFAAKMSSEACEFIQKVSSNRADHPVCEDLASMDTLSIPPIEPSEICTSFRRICNRDFHDVVDNYHTPEQRRIGVGSDSYTLAVQTNDTLDAIDNEQQTLALNLSSVGTYLEQFIFELSAVFKWDPILDRSSQEPSDFGLGRRRVVVHMFAQNLLGALDYATDPMELKICEVPQGRTAHAMMTKLLRIPPREVTWFQATGEVTEVITDRTNI</sequence>
<accession>A0AAD2FEZ6</accession>
<protein>
    <submittedName>
        <fullName evidence="2">Uncharacterized protein</fullName>
    </submittedName>
</protein>
<name>A0AAD2FEZ6_9STRA</name>
<feature type="region of interest" description="Disordered" evidence="1">
    <location>
        <begin position="1"/>
        <end position="36"/>
    </location>
</feature>
<evidence type="ECO:0000313" key="3">
    <source>
        <dbReference type="Proteomes" id="UP001295423"/>
    </source>
</evidence>
<keyword evidence="3" id="KW-1185">Reference proteome</keyword>
<evidence type="ECO:0000256" key="1">
    <source>
        <dbReference type="SAM" id="MobiDB-lite"/>
    </source>
</evidence>
<proteinExistence type="predicted"/>